<dbReference type="EMBL" id="KU686203">
    <property type="protein sequence ID" value="AOV59973.1"/>
    <property type="molecule type" value="Genomic_DNA"/>
</dbReference>
<sequence length="179" mass="20674">MISNFYHYKLEVEKVKELKEEIDYVIATRGTLIDPSVYDISTKNGDQYHLNFDLIGSYPKAEKTLKEIVTDCCGNLNLHISNAWTIYGKKGGWHSIHNHGNHSNDICTVTYLNVGEETVRESGNFFFFMGDTHRPRSFTPTTGDVVIFPAWMYHGTYPQSSDMRQTLNVDFYYEEPILK</sequence>
<proteinExistence type="predicted"/>
<accession>A0A1D8KMT0</accession>
<dbReference type="Gene3D" id="2.60.120.620">
    <property type="entry name" value="q2cbj1_9rhob like domain"/>
    <property type="match status" value="1"/>
</dbReference>
<gene>
    <name evidence="1" type="ORF">P29A0810_037</name>
</gene>
<dbReference type="InterPro" id="IPR012668">
    <property type="entry name" value="CHP02466"/>
</dbReference>
<organism evidence="1 2">
    <name type="scientific">Synechococcus phage S-CAM8</name>
    <dbReference type="NCBI Taxonomy" id="754038"/>
    <lineage>
        <taxon>Viruses</taxon>
        <taxon>Duplodnaviria</taxon>
        <taxon>Heunggongvirae</taxon>
        <taxon>Uroviricota</taxon>
        <taxon>Caudoviricetes</taxon>
        <taxon>Pantevenvirales</taxon>
        <taxon>Kyanoviridae</taxon>
        <taxon>Neritesvirus</taxon>
        <taxon>Neritesvirus scam8</taxon>
    </lineage>
</organism>
<dbReference type="Pfam" id="PF13759">
    <property type="entry name" value="2OG-FeII_Oxy_5"/>
    <property type="match status" value="1"/>
</dbReference>
<protein>
    <submittedName>
        <fullName evidence="1">Uncharacterized protein</fullName>
    </submittedName>
</protein>
<evidence type="ECO:0000313" key="1">
    <source>
        <dbReference type="EMBL" id="AOV59973.1"/>
    </source>
</evidence>
<evidence type="ECO:0000313" key="2">
    <source>
        <dbReference type="Proteomes" id="UP000224839"/>
    </source>
</evidence>
<reference evidence="1 2" key="1">
    <citation type="journal article" date="2016" name="Virology">
        <title>The genomic content and context of auxiliary metabolic genes in marine cyanomyoviruses.</title>
        <authorList>
            <person name="Crummett L.T."/>
            <person name="Puxty R.J."/>
            <person name="Weihe C."/>
            <person name="Marston M.F."/>
            <person name="Martiny J.B."/>
        </authorList>
    </citation>
    <scope>NUCLEOTIDE SEQUENCE [LARGE SCALE GENOMIC DNA]</scope>
    <source>
        <strain evidence="1">0810PA29</strain>
    </source>
</reference>
<dbReference type="SUPFAM" id="SSF51197">
    <property type="entry name" value="Clavaminate synthase-like"/>
    <property type="match status" value="1"/>
</dbReference>
<dbReference type="Proteomes" id="UP000224839">
    <property type="component" value="Segment"/>
</dbReference>
<name>A0A1D8KMT0_9CAUD</name>